<keyword evidence="3" id="KW-1185">Reference proteome</keyword>
<gene>
    <name evidence="2" type="ORF">GOMPHAMPRED_001181</name>
</gene>
<evidence type="ECO:0000313" key="2">
    <source>
        <dbReference type="EMBL" id="CAF9917205.1"/>
    </source>
</evidence>
<dbReference type="Proteomes" id="UP000664169">
    <property type="component" value="Unassembled WGS sequence"/>
</dbReference>
<feature type="region of interest" description="Disordered" evidence="1">
    <location>
        <begin position="48"/>
        <end position="125"/>
    </location>
</feature>
<protein>
    <submittedName>
        <fullName evidence="2">Uncharacterized protein</fullName>
    </submittedName>
</protein>
<evidence type="ECO:0000256" key="1">
    <source>
        <dbReference type="SAM" id="MobiDB-lite"/>
    </source>
</evidence>
<accession>A0A8H3F4U7</accession>
<sequence>MKYAIVFLSIAAAGPAASVSSSYRHALPELRHPYQKAFLDSRDAPILISRGESDSGRKTTPSKRPPRRPVIETASKAASTETEAKVRDQAASSGRGSKATPRANTPQQRSTPSRSSSSASRNPGSQQLLQEYLRQEHVHQKEEKELSPRLYHPQPRSRAPQLIHLIENHQVGNLEGHRNPSLRAQQRYPYYPHHAGWGGLPSYPEQDIHEQLYSHSRTAHLLGLVQNASNRNIHRYQAEQYEKYRQHFGWGGQPIPRPAGDDTKGRDEIFGAGGFPNLRVHSDDIGPVRHKKIPGTSSNPRVDRRDVSPNQAPISSFALT</sequence>
<feature type="region of interest" description="Disordered" evidence="1">
    <location>
        <begin position="280"/>
        <end position="320"/>
    </location>
</feature>
<proteinExistence type="predicted"/>
<feature type="non-terminal residue" evidence="2">
    <location>
        <position position="320"/>
    </location>
</feature>
<dbReference type="AlphaFoldDB" id="A0A8H3F4U7"/>
<reference evidence="2" key="1">
    <citation type="submission" date="2021-03" db="EMBL/GenBank/DDBJ databases">
        <authorList>
            <person name="Tagirdzhanova G."/>
        </authorList>
    </citation>
    <scope>NUCLEOTIDE SEQUENCE</scope>
</reference>
<feature type="compositionally biased region" description="Low complexity" evidence="1">
    <location>
        <begin position="106"/>
        <end position="125"/>
    </location>
</feature>
<organism evidence="2 3">
    <name type="scientific">Gomphillus americanus</name>
    <dbReference type="NCBI Taxonomy" id="1940652"/>
    <lineage>
        <taxon>Eukaryota</taxon>
        <taxon>Fungi</taxon>
        <taxon>Dikarya</taxon>
        <taxon>Ascomycota</taxon>
        <taxon>Pezizomycotina</taxon>
        <taxon>Lecanoromycetes</taxon>
        <taxon>OSLEUM clade</taxon>
        <taxon>Ostropomycetidae</taxon>
        <taxon>Ostropales</taxon>
        <taxon>Graphidaceae</taxon>
        <taxon>Gomphilloideae</taxon>
        <taxon>Gomphillus</taxon>
    </lineage>
</organism>
<comment type="caution">
    <text evidence="2">The sequence shown here is derived from an EMBL/GenBank/DDBJ whole genome shotgun (WGS) entry which is preliminary data.</text>
</comment>
<name>A0A8H3F4U7_9LECA</name>
<feature type="compositionally biased region" description="Low complexity" evidence="1">
    <location>
        <begin position="72"/>
        <end position="81"/>
    </location>
</feature>
<feature type="compositionally biased region" description="Polar residues" evidence="1">
    <location>
        <begin position="308"/>
        <end position="320"/>
    </location>
</feature>
<evidence type="ECO:0000313" key="3">
    <source>
        <dbReference type="Proteomes" id="UP000664169"/>
    </source>
</evidence>
<dbReference type="EMBL" id="CAJPDQ010000012">
    <property type="protein sequence ID" value="CAF9917205.1"/>
    <property type="molecule type" value="Genomic_DNA"/>
</dbReference>